<dbReference type="InterPro" id="IPR016181">
    <property type="entry name" value="Acyl_CoA_acyltransferase"/>
</dbReference>
<comment type="caution">
    <text evidence="2">The sequence shown here is derived from an EMBL/GenBank/DDBJ whole genome shotgun (WGS) entry which is preliminary data.</text>
</comment>
<evidence type="ECO:0000313" key="2">
    <source>
        <dbReference type="EMBL" id="KSV59806.1"/>
    </source>
</evidence>
<dbReference type="PROSITE" id="PS51186">
    <property type="entry name" value="GNAT"/>
    <property type="match status" value="1"/>
</dbReference>
<dbReference type="OrthoDB" id="9782266at2"/>
<keyword evidence="3" id="KW-1185">Reference proteome</keyword>
<sequence>MKKIEIRKFSKVYDVRKLNINDVEMIYTFCKSNTQYYEYCGKDISTELIESDIKITPPGIPMEQKYYIGFFENNLLVAIMDLIDGYPDDNTAFIGFFMMNSQLQGTGIGSKIISEVLNYLKGKGFEMCRLGIDKDNPQSNHFWRKNGFKVVREVVQEEGTILIAERQL</sequence>
<name>A0A0V8QH76_9FIRM</name>
<proteinExistence type="predicted"/>
<evidence type="ECO:0000259" key="1">
    <source>
        <dbReference type="PROSITE" id="PS51186"/>
    </source>
</evidence>
<evidence type="ECO:0000313" key="3">
    <source>
        <dbReference type="Proteomes" id="UP000054874"/>
    </source>
</evidence>
<dbReference type="EMBL" id="LNAM01000090">
    <property type="protein sequence ID" value="KSV59806.1"/>
    <property type="molecule type" value="Genomic_DNA"/>
</dbReference>
<dbReference type="SUPFAM" id="SSF55729">
    <property type="entry name" value="Acyl-CoA N-acyltransferases (Nat)"/>
    <property type="match status" value="1"/>
</dbReference>
<dbReference type="InterPro" id="IPR000182">
    <property type="entry name" value="GNAT_dom"/>
</dbReference>
<accession>A0A0V8QH76</accession>
<dbReference type="RefSeq" id="WP_058351994.1">
    <property type="nucleotide sequence ID" value="NZ_CABMMD010000090.1"/>
</dbReference>
<protein>
    <submittedName>
        <fullName evidence="2">GNAT family acetyltransferase</fullName>
    </submittedName>
</protein>
<dbReference type="Proteomes" id="UP000054874">
    <property type="component" value="Unassembled WGS sequence"/>
</dbReference>
<dbReference type="STRING" id="290052.ASU35_07990"/>
<feature type="domain" description="N-acetyltransferase" evidence="1">
    <location>
        <begin position="13"/>
        <end position="168"/>
    </location>
</feature>
<organism evidence="2 3">
    <name type="scientific">Acetivibrio ethanolgignens</name>
    <dbReference type="NCBI Taxonomy" id="290052"/>
    <lineage>
        <taxon>Bacteria</taxon>
        <taxon>Bacillati</taxon>
        <taxon>Bacillota</taxon>
        <taxon>Clostridia</taxon>
        <taxon>Eubacteriales</taxon>
        <taxon>Oscillospiraceae</taxon>
        <taxon>Acetivibrio</taxon>
    </lineage>
</organism>
<dbReference type="GO" id="GO:0016747">
    <property type="term" value="F:acyltransferase activity, transferring groups other than amino-acyl groups"/>
    <property type="evidence" value="ECO:0007669"/>
    <property type="project" value="InterPro"/>
</dbReference>
<reference evidence="2 3" key="1">
    <citation type="submission" date="2015-11" db="EMBL/GenBank/DDBJ databases">
        <title>Butyribacter intestini gen. nov., sp. nov., a butyric acid-producing bacterium of the family Lachnospiraceae isolated from the human faeces.</title>
        <authorList>
            <person name="Zou Y."/>
            <person name="Xue W."/>
            <person name="Luo G."/>
            <person name="Lv M."/>
        </authorList>
    </citation>
    <scope>NUCLEOTIDE SEQUENCE [LARGE SCALE GENOMIC DNA]</scope>
    <source>
        <strain evidence="2 3">ACET-33324</strain>
    </source>
</reference>
<dbReference type="AlphaFoldDB" id="A0A0V8QH76"/>
<dbReference type="Pfam" id="PF00583">
    <property type="entry name" value="Acetyltransf_1"/>
    <property type="match status" value="1"/>
</dbReference>
<gene>
    <name evidence="2" type="ORF">ASU35_07990</name>
</gene>
<keyword evidence="2" id="KW-0808">Transferase</keyword>
<dbReference type="Gene3D" id="3.40.630.30">
    <property type="match status" value="1"/>
</dbReference>